<dbReference type="EMBL" id="BGZK01001266">
    <property type="protein sequence ID" value="GBP75905.1"/>
    <property type="molecule type" value="Genomic_DNA"/>
</dbReference>
<evidence type="ECO:0000313" key="3">
    <source>
        <dbReference type="Proteomes" id="UP000299102"/>
    </source>
</evidence>
<evidence type="ECO:0000313" key="2">
    <source>
        <dbReference type="EMBL" id="GBP75905.1"/>
    </source>
</evidence>
<dbReference type="Proteomes" id="UP000299102">
    <property type="component" value="Unassembled WGS sequence"/>
</dbReference>
<accession>A0A4C1YNH6</accession>
<feature type="region of interest" description="Disordered" evidence="1">
    <location>
        <begin position="22"/>
        <end position="69"/>
    </location>
</feature>
<evidence type="ECO:0000256" key="1">
    <source>
        <dbReference type="SAM" id="MobiDB-lite"/>
    </source>
</evidence>
<gene>
    <name evidence="2" type="ORF">EVAR_11018_1</name>
</gene>
<dbReference type="AlphaFoldDB" id="A0A4C1YNH6"/>
<organism evidence="2 3">
    <name type="scientific">Eumeta variegata</name>
    <name type="common">Bagworm moth</name>
    <name type="synonym">Eumeta japonica</name>
    <dbReference type="NCBI Taxonomy" id="151549"/>
    <lineage>
        <taxon>Eukaryota</taxon>
        <taxon>Metazoa</taxon>
        <taxon>Ecdysozoa</taxon>
        <taxon>Arthropoda</taxon>
        <taxon>Hexapoda</taxon>
        <taxon>Insecta</taxon>
        <taxon>Pterygota</taxon>
        <taxon>Neoptera</taxon>
        <taxon>Endopterygota</taxon>
        <taxon>Lepidoptera</taxon>
        <taxon>Glossata</taxon>
        <taxon>Ditrysia</taxon>
        <taxon>Tineoidea</taxon>
        <taxon>Psychidae</taxon>
        <taxon>Oiketicinae</taxon>
        <taxon>Eumeta</taxon>
    </lineage>
</organism>
<sequence length="144" mass="15281">MPGPASSAARSDATILHVAAAEGATGAGGRREVARPNRHLARRRGGAGTRRDARDRRPTAPGSVPLENRHRNCCESVDGRHRALCVFGADGRVELFLRLDSRKSKVNGVRCVTPAARSGHGGAAKRETNVIEQSGAENAERNNV</sequence>
<reference evidence="2 3" key="1">
    <citation type="journal article" date="2019" name="Commun. Biol.">
        <title>The bagworm genome reveals a unique fibroin gene that provides high tensile strength.</title>
        <authorList>
            <person name="Kono N."/>
            <person name="Nakamura H."/>
            <person name="Ohtoshi R."/>
            <person name="Tomita M."/>
            <person name="Numata K."/>
            <person name="Arakawa K."/>
        </authorList>
    </citation>
    <scope>NUCLEOTIDE SEQUENCE [LARGE SCALE GENOMIC DNA]</scope>
</reference>
<feature type="compositionally biased region" description="Basic and acidic residues" evidence="1">
    <location>
        <begin position="49"/>
        <end position="58"/>
    </location>
</feature>
<keyword evidence="3" id="KW-1185">Reference proteome</keyword>
<protein>
    <submittedName>
        <fullName evidence="2">Uncharacterized protein</fullName>
    </submittedName>
</protein>
<comment type="caution">
    <text evidence="2">The sequence shown here is derived from an EMBL/GenBank/DDBJ whole genome shotgun (WGS) entry which is preliminary data.</text>
</comment>
<feature type="compositionally biased region" description="Basic residues" evidence="1">
    <location>
        <begin position="36"/>
        <end position="45"/>
    </location>
</feature>
<proteinExistence type="predicted"/>
<feature type="region of interest" description="Disordered" evidence="1">
    <location>
        <begin position="116"/>
        <end position="144"/>
    </location>
</feature>
<name>A0A4C1YNH6_EUMVA</name>